<organism evidence="2 3">
    <name type="scientific">Methylocystis echinoides</name>
    <dbReference type="NCBI Taxonomy" id="29468"/>
    <lineage>
        <taxon>Bacteria</taxon>
        <taxon>Pseudomonadati</taxon>
        <taxon>Pseudomonadota</taxon>
        <taxon>Alphaproteobacteria</taxon>
        <taxon>Hyphomicrobiales</taxon>
        <taxon>Methylocystaceae</taxon>
        <taxon>Methylocystis</taxon>
    </lineage>
</organism>
<gene>
    <name evidence="2" type="ORF">LMG27198_01130</name>
</gene>
<sequence length="135" mass="14394">MAIWVPLTQTEPLRRADAIEPGEPGDGDEGGFGAAIIDLAGEHRGFARPSADCLRTGGVLRPVLPRRNADSALPHGGRQMRGRNPLGAENALDDAPAATKGKGLRWTFPRSRANILDERMTGMSAMDPARSRAVD</sequence>
<evidence type="ECO:0000256" key="1">
    <source>
        <dbReference type="SAM" id="MobiDB-lite"/>
    </source>
</evidence>
<reference evidence="2" key="1">
    <citation type="journal article" date="2023" name="Int. J. Syst. Evol. Microbiol.">
        <title>Methylocystis iwaonis sp. nov., a type II methane-oxidizing bacterium from surface soil of a rice paddy field in Japan, and emended description of the genus Methylocystis (ex Whittenbury et al. 1970) Bowman et al. 1993.</title>
        <authorList>
            <person name="Kaise H."/>
            <person name="Sawadogo J.B."/>
            <person name="Alam M.S."/>
            <person name="Ueno C."/>
            <person name="Dianou D."/>
            <person name="Shinjo R."/>
            <person name="Asakawa S."/>
        </authorList>
    </citation>
    <scope>NUCLEOTIDE SEQUENCE</scope>
    <source>
        <strain evidence="2">LMG27198</strain>
    </source>
</reference>
<dbReference type="AlphaFoldDB" id="A0A9W6GQG1"/>
<dbReference type="Proteomes" id="UP001144323">
    <property type="component" value="Unassembled WGS sequence"/>
</dbReference>
<comment type="caution">
    <text evidence="2">The sequence shown here is derived from an EMBL/GenBank/DDBJ whole genome shotgun (WGS) entry which is preliminary data.</text>
</comment>
<keyword evidence="3" id="KW-1185">Reference proteome</keyword>
<evidence type="ECO:0000313" key="2">
    <source>
        <dbReference type="EMBL" id="GLI91121.1"/>
    </source>
</evidence>
<protein>
    <submittedName>
        <fullName evidence="2">Uncharacterized protein</fullName>
    </submittedName>
</protein>
<feature type="region of interest" description="Disordered" evidence="1">
    <location>
        <begin position="65"/>
        <end position="104"/>
    </location>
</feature>
<accession>A0A9W6GQG1</accession>
<name>A0A9W6GQG1_9HYPH</name>
<evidence type="ECO:0000313" key="3">
    <source>
        <dbReference type="Proteomes" id="UP001144323"/>
    </source>
</evidence>
<proteinExistence type="predicted"/>
<dbReference type="EMBL" id="BSEC01000001">
    <property type="protein sequence ID" value="GLI91121.1"/>
    <property type="molecule type" value="Genomic_DNA"/>
</dbReference>